<dbReference type="SMART" id="SM00382">
    <property type="entry name" value="AAA"/>
    <property type="match status" value="1"/>
</dbReference>
<keyword evidence="2 6" id="KW-0547">Nucleotide-binding</keyword>
<keyword evidence="8" id="KW-0812">Transmembrane</keyword>
<dbReference type="CDD" id="cd01127">
    <property type="entry name" value="TrwB_TraG_TraD_VirD4"/>
    <property type="match status" value="1"/>
</dbReference>
<feature type="transmembrane region" description="Helical" evidence="8">
    <location>
        <begin position="175"/>
        <end position="193"/>
    </location>
</feature>
<dbReference type="GO" id="GO:0003677">
    <property type="term" value="F:DNA binding"/>
    <property type="evidence" value="ECO:0007669"/>
    <property type="project" value="UniProtKB-KW"/>
</dbReference>
<dbReference type="SUPFAM" id="SSF52540">
    <property type="entry name" value="P-loop containing nucleoside triphosphate hydrolases"/>
    <property type="match status" value="1"/>
</dbReference>
<dbReference type="InterPro" id="IPR036388">
    <property type="entry name" value="WH-like_DNA-bd_sf"/>
</dbReference>
<dbReference type="InterPro" id="IPR003593">
    <property type="entry name" value="AAA+_ATPase"/>
</dbReference>
<feature type="compositionally biased region" description="Basic residues" evidence="7">
    <location>
        <begin position="34"/>
        <end position="60"/>
    </location>
</feature>
<dbReference type="InterPro" id="IPR027417">
    <property type="entry name" value="P-loop_NTPase"/>
</dbReference>
<dbReference type="Gene3D" id="3.40.50.300">
    <property type="entry name" value="P-loop containing nucleotide triphosphate hydrolases"/>
    <property type="match status" value="1"/>
</dbReference>
<evidence type="ECO:0000256" key="2">
    <source>
        <dbReference type="ARBA" id="ARBA00022741"/>
    </source>
</evidence>
<feature type="transmembrane region" description="Helical" evidence="8">
    <location>
        <begin position="229"/>
        <end position="253"/>
    </location>
</feature>
<reference evidence="10 11" key="1">
    <citation type="submission" date="2018-08" db="EMBL/GenBank/DDBJ databases">
        <title>Isolation, diversity and antifungal activity of Actinobacteria from wheat.</title>
        <authorList>
            <person name="Han C."/>
        </authorList>
    </citation>
    <scope>NUCLEOTIDE SEQUENCE [LARGE SCALE GENOMIC DNA]</scope>
    <source>
        <strain evidence="10 11">NEAU-YY421</strain>
    </source>
</reference>
<dbReference type="InterPro" id="IPR036390">
    <property type="entry name" value="WH_DNA-bd_sf"/>
</dbReference>
<dbReference type="Pfam" id="PF09397">
    <property type="entry name" value="FtsK_gamma"/>
    <property type="match status" value="1"/>
</dbReference>
<dbReference type="InterPro" id="IPR050206">
    <property type="entry name" value="FtsK/SpoIIIE/SftA"/>
</dbReference>
<name>A0A372M0Q1_9ACTN</name>
<evidence type="ECO:0000313" key="11">
    <source>
        <dbReference type="Proteomes" id="UP000263094"/>
    </source>
</evidence>
<evidence type="ECO:0000259" key="9">
    <source>
        <dbReference type="PROSITE" id="PS50901"/>
    </source>
</evidence>
<dbReference type="SMART" id="SM00843">
    <property type="entry name" value="Ftsk_gamma"/>
    <property type="match status" value="1"/>
</dbReference>
<feature type="transmembrane region" description="Helical" evidence="8">
    <location>
        <begin position="108"/>
        <end position="126"/>
    </location>
</feature>
<protein>
    <submittedName>
        <fullName evidence="10">DNA translocase FtsK</fullName>
    </submittedName>
</protein>
<dbReference type="PROSITE" id="PS50901">
    <property type="entry name" value="FTSK"/>
    <property type="match status" value="1"/>
</dbReference>
<evidence type="ECO:0000256" key="3">
    <source>
        <dbReference type="ARBA" id="ARBA00022840"/>
    </source>
</evidence>
<keyword evidence="8" id="KW-0472">Membrane</keyword>
<dbReference type="InterPro" id="IPR041027">
    <property type="entry name" value="FtsK_alpha"/>
</dbReference>
<dbReference type="Pfam" id="PF01580">
    <property type="entry name" value="FtsK_SpoIIIE"/>
    <property type="match status" value="1"/>
</dbReference>
<feature type="compositionally biased region" description="Polar residues" evidence="7">
    <location>
        <begin position="1"/>
        <end position="12"/>
    </location>
</feature>
<dbReference type="Gene3D" id="1.10.10.10">
    <property type="entry name" value="Winged helix-like DNA-binding domain superfamily/Winged helix DNA-binding domain"/>
    <property type="match status" value="1"/>
</dbReference>
<dbReference type="SUPFAM" id="SSF46785">
    <property type="entry name" value="Winged helix' DNA-binding domain"/>
    <property type="match status" value="1"/>
</dbReference>
<feature type="domain" description="FtsK" evidence="9">
    <location>
        <begin position="559"/>
        <end position="759"/>
    </location>
</feature>
<dbReference type="Proteomes" id="UP000263094">
    <property type="component" value="Unassembled WGS sequence"/>
</dbReference>
<evidence type="ECO:0000256" key="1">
    <source>
        <dbReference type="ARBA" id="ARBA00006474"/>
    </source>
</evidence>
<organism evidence="10 11">
    <name type="scientific">Streptomyces triticagri</name>
    <dbReference type="NCBI Taxonomy" id="2293568"/>
    <lineage>
        <taxon>Bacteria</taxon>
        <taxon>Bacillati</taxon>
        <taxon>Actinomycetota</taxon>
        <taxon>Actinomycetes</taxon>
        <taxon>Kitasatosporales</taxon>
        <taxon>Streptomycetaceae</taxon>
        <taxon>Streptomyces</taxon>
    </lineage>
</organism>
<feature type="compositionally biased region" description="Low complexity" evidence="7">
    <location>
        <begin position="20"/>
        <end position="33"/>
    </location>
</feature>
<evidence type="ECO:0000256" key="8">
    <source>
        <dbReference type="SAM" id="Phobius"/>
    </source>
</evidence>
<dbReference type="InterPro" id="IPR002543">
    <property type="entry name" value="FtsK_dom"/>
</dbReference>
<evidence type="ECO:0000256" key="5">
    <source>
        <dbReference type="ARBA" id="ARBA00024986"/>
    </source>
</evidence>
<dbReference type="InterPro" id="IPR018541">
    <property type="entry name" value="Ftsk_gamma"/>
</dbReference>
<dbReference type="GO" id="GO:0005524">
    <property type="term" value="F:ATP binding"/>
    <property type="evidence" value="ECO:0007669"/>
    <property type="project" value="UniProtKB-UniRule"/>
</dbReference>
<evidence type="ECO:0000313" key="10">
    <source>
        <dbReference type="EMBL" id="RFU84506.1"/>
    </source>
</evidence>
<feature type="region of interest" description="Disordered" evidence="7">
    <location>
        <begin position="1"/>
        <end position="67"/>
    </location>
</feature>
<feature type="transmembrane region" description="Helical" evidence="8">
    <location>
        <begin position="138"/>
        <end position="163"/>
    </location>
</feature>
<comment type="similarity">
    <text evidence="1">Belongs to the FtsK/SpoIIIE/SftA family.</text>
</comment>
<dbReference type="Pfam" id="PF17854">
    <property type="entry name" value="FtsK_alpha"/>
    <property type="match status" value="1"/>
</dbReference>
<feature type="region of interest" description="Disordered" evidence="7">
    <location>
        <begin position="288"/>
        <end position="333"/>
    </location>
</feature>
<dbReference type="OrthoDB" id="9807790at2"/>
<evidence type="ECO:0000256" key="6">
    <source>
        <dbReference type="PROSITE-ProRule" id="PRU00289"/>
    </source>
</evidence>
<keyword evidence="3 6" id="KW-0067">ATP-binding</keyword>
<feature type="binding site" evidence="6">
    <location>
        <begin position="576"/>
        <end position="583"/>
    </location>
    <ligand>
        <name>ATP</name>
        <dbReference type="ChEBI" id="CHEBI:30616"/>
    </ligand>
</feature>
<proteinExistence type="inferred from homology"/>
<accession>A0A372M0Q1</accession>
<sequence length="912" mass="96410">MSAVASTGNLTPMASRPTAAKKAPAKKAAAAKKAPAKKAPAKKAPAKKAPAKKAAAKKPAPKPAPNPTGGVYRFARACWLGIAHTVGALFRGIGRGAKGLDPAHRKDGLALLLLGLALVVAAGTWSHLRGPVGDLVEILVTGAFGRLDLLVPLLLGTVAVRLIRHPEKPEANGRIVIGLSALVIGVLGLVHMACGSPGRSAGTEAIRDAGGLIGWGASRPLIFTMGEVLAVPLLVLLTLFGLLVVTATPVNAIPQRLRLVGEKLGVVQPAEADDATYDDERYEEQWREALPTSSRRRPAEADAYDPDQAEEAALTKRRRPRRSAAQPPVDRPMDAVDVAAAAAAALDGAVMHGMPPSPIVADLTQGVGVERSEPEQTPVPSARAGEPAEGGDRDAVPDLTKASQEAPRDLPPRAEQLQLSGDITYSLPSLDLLERGGPGKARSAANDAVVASLSNVFTEFKVDAAVTGFTRGPTVTRYEVELGPAVKVERITALTKNIAYAVASPDVRIISPIPGKSAVGIEIPNTDREMVNLGDVLRLAAAAEDEHPMLVGLGKDVEGGYVMANLAKMPHVLVAGATGSGKSSCINCLITSVMMRATPEDVRLVLVDPKRVELTAYEGIPHLITPIITNPKRAAEALQWVVREMDLRYDDLAAYGYRHIDDFNEAVRNGKAQAPEGSERELQPYPYLLVIVDELADLMMVAPRDVEDAIVRITQLARAAGIHLVLATQRPSVDVVTGLIKANVPSRLAFATSSLADSRVILDQPGAEKLIGKGDGLYLPMGANKPTRMQGAFVTEDEVAAVVEHCKAQMAPVFRDDVTVGTKQKKEIDEDIGDDLDLLCQAAELVVSTQFGSTSMLQRKLRVGFAKAGRLMDLMESRNIVGPSEGSKARDVLIKPDELDGVLAVIRGEATS</sequence>
<dbReference type="EMBL" id="QUAK01000120">
    <property type="protein sequence ID" value="RFU84506.1"/>
    <property type="molecule type" value="Genomic_DNA"/>
</dbReference>
<dbReference type="AlphaFoldDB" id="A0A372M0Q1"/>
<keyword evidence="4" id="KW-0238">DNA-binding</keyword>
<dbReference type="Gene3D" id="3.30.980.40">
    <property type="match status" value="1"/>
</dbReference>
<keyword evidence="8" id="KW-1133">Transmembrane helix</keyword>
<comment type="caution">
    <text evidence="10">The sequence shown here is derived from an EMBL/GenBank/DDBJ whole genome shotgun (WGS) entry which is preliminary data.</text>
</comment>
<dbReference type="PANTHER" id="PTHR22683">
    <property type="entry name" value="SPORULATION PROTEIN RELATED"/>
    <property type="match status" value="1"/>
</dbReference>
<dbReference type="PANTHER" id="PTHR22683:SF41">
    <property type="entry name" value="DNA TRANSLOCASE FTSK"/>
    <property type="match status" value="1"/>
</dbReference>
<feature type="region of interest" description="Disordered" evidence="7">
    <location>
        <begin position="368"/>
        <end position="397"/>
    </location>
</feature>
<keyword evidence="11" id="KW-1185">Reference proteome</keyword>
<gene>
    <name evidence="10" type="ORF">DY218_22915</name>
</gene>
<comment type="function">
    <text evidence="5">Essential cell division protein that coordinates cell division and chromosome segregation. The N-terminus is involved in assembly of the cell-division machinery. The C-terminus functions as a DNA motor that moves dsDNA in an ATP-dependent manner towards the dif recombination site, which is located within the replication terminus region. Required for activation of the Xer recombinase, allowing activation of chromosome unlinking by recombination.</text>
</comment>
<evidence type="ECO:0000256" key="7">
    <source>
        <dbReference type="SAM" id="MobiDB-lite"/>
    </source>
</evidence>
<evidence type="ECO:0000256" key="4">
    <source>
        <dbReference type="ARBA" id="ARBA00023125"/>
    </source>
</evidence>